<keyword evidence="1" id="KW-0547">Nucleotide-binding</keyword>
<dbReference type="Proteomes" id="UP000315439">
    <property type="component" value="Unassembled WGS sequence"/>
</dbReference>
<comment type="function">
    <text evidence="1">Binds the second messenger bis-(3'-5') cyclic dimeric guanosine monophosphate (c-di-GMP). Can bind two c-di-GMP molecules per monomer. May play a role in bacterial second-messenger regulated processes. Binding to c-di-GMP induces a conformational change of the C- and N-termini resulting in the exposure of a highly negative surface on one side of the protein to a possible effector protein.</text>
</comment>
<keyword evidence="1" id="KW-0973">c-di-GMP</keyword>
<dbReference type="GO" id="GO:0035438">
    <property type="term" value="F:cyclic-di-GMP binding"/>
    <property type="evidence" value="ECO:0007669"/>
    <property type="project" value="InterPro"/>
</dbReference>
<accession>A0A545U772</accession>
<dbReference type="RefSeq" id="WP_142933003.1">
    <property type="nucleotide sequence ID" value="NZ_ML660168.1"/>
</dbReference>
<comment type="subunit">
    <text evidence="1">Monomer in both c-di-GMP-bound and free forms.</text>
</comment>
<evidence type="ECO:0000259" key="2">
    <source>
        <dbReference type="Pfam" id="PF07238"/>
    </source>
</evidence>
<name>A0A545U772_9GAMM</name>
<feature type="domain" description="PilZ" evidence="2">
    <location>
        <begin position="4"/>
        <end position="101"/>
    </location>
</feature>
<proteinExistence type="predicted"/>
<dbReference type="EMBL" id="VIKS01000012">
    <property type="protein sequence ID" value="TQV85326.1"/>
    <property type="molecule type" value="Genomic_DNA"/>
</dbReference>
<dbReference type="InterPro" id="IPR009875">
    <property type="entry name" value="PilZ_domain"/>
</dbReference>
<gene>
    <name evidence="3" type="ORF">FLL46_19360</name>
</gene>
<dbReference type="PIRSF" id="PIRSF028141">
    <property type="entry name" value="C-di-GMP_BP_PA4608"/>
    <property type="match status" value="1"/>
</dbReference>
<dbReference type="AlphaFoldDB" id="A0A545U772"/>
<dbReference type="InterPro" id="IPR027021">
    <property type="entry name" value="C-di-GMP_BP_PA4608"/>
</dbReference>
<evidence type="ECO:0000313" key="4">
    <source>
        <dbReference type="Proteomes" id="UP000315439"/>
    </source>
</evidence>
<protein>
    <recommendedName>
        <fullName evidence="1">Cyclic diguanosine monophosphate-binding protein</fullName>
        <shortName evidence="1">c-di-GMP-binding protein</shortName>
    </recommendedName>
    <alternativeName>
        <fullName evidence="1">Pilz domain-containing protein</fullName>
    </alternativeName>
</protein>
<dbReference type="Pfam" id="PF07238">
    <property type="entry name" value="PilZ"/>
    <property type="match status" value="1"/>
</dbReference>
<sequence>MIDERRQFNRVAFNTVATLTIDKLETECQIVDLSLHGVLLKLMGIFDTEIGSTYQIEIPLGEDNELIAMELELMHQNENGLGLMCTNIDLDSITHLRRLVELNLGDSELLERDFSSLIKDNE</sequence>
<dbReference type="OrthoDB" id="5298508at2"/>
<reference evidence="3 4" key="1">
    <citation type="submission" date="2019-07" db="EMBL/GenBank/DDBJ databases">
        <title>Draft genome for Aliikangiella sp. M105.</title>
        <authorList>
            <person name="Wang G."/>
        </authorList>
    </citation>
    <scope>NUCLEOTIDE SEQUENCE [LARGE SCALE GENOMIC DNA]</scope>
    <source>
        <strain evidence="3 4">M105</strain>
    </source>
</reference>
<evidence type="ECO:0000313" key="3">
    <source>
        <dbReference type="EMBL" id="TQV85326.1"/>
    </source>
</evidence>
<comment type="caution">
    <text evidence="3">The sequence shown here is derived from an EMBL/GenBank/DDBJ whole genome shotgun (WGS) entry which is preliminary data.</text>
</comment>
<organism evidence="3 4">
    <name type="scientific">Aliikangiella coralliicola</name>
    <dbReference type="NCBI Taxonomy" id="2592383"/>
    <lineage>
        <taxon>Bacteria</taxon>
        <taxon>Pseudomonadati</taxon>
        <taxon>Pseudomonadota</taxon>
        <taxon>Gammaproteobacteria</taxon>
        <taxon>Oceanospirillales</taxon>
        <taxon>Pleioneaceae</taxon>
        <taxon>Aliikangiella</taxon>
    </lineage>
</organism>
<dbReference type="SUPFAM" id="SSF141371">
    <property type="entry name" value="PilZ domain-like"/>
    <property type="match status" value="1"/>
</dbReference>
<evidence type="ECO:0000256" key="1">
    <source>
        <dbReference type="PIRNR" id="PIRNR028141"/>
    </source>
</evidence>
<keyword evidence="4" id="KW-1185">Reference proteome</keyword>
<dbReference type="Gene3D" id="2.40.10.220">
    <property type="entry name" value="predicted glycosyltransferase like domains"/>
    <property type="match status" value="1"/>
</dbReference>